<accession>A0ABP8LAB2</accession>
<feature type="region of interest" description="Disordered" evidence="1">
    <location>
        <begin position="1"/>
        <end position="21"/>
    </location>
</feature>
<evidence type="ECO:0000313" key="3">
    <source>
        <dbReference type="Proteomes" id="UP001500622"/>
    </source>
</evidence>
<dbReference type="RefSeq" id="WP_345216508.1">
    <property type="nucleotide sequence ID" value="NZ_BAABGN010000011.1"/>
</dbReference>
<evidence type="ECO:0000256" key="1">
    <source>
        <dbReference type="SAM" id="MobiDB-lite"/>
    </source>
</evidence>
<dbReference type="EMBL" id="BAABGN010000011">
    <property type="protein sequence ID" value="GAA4425900.1"/>
    <property type="molecule type" value="Genomic_DNA"/>
</dbReference>
<dbReference type="InterPro" id="IPR036396">
    <property type="entry name" value="Cyt_P450_sf"/>
</dbReference>
<sequence length="100" mass="11343">MAATDVPPVPYPTKRTLFDPPEELAEYRGEAPIRPLVYPDGPHGWLVTSHELTRQVLGDDRFSMKESPRFIARSPSRGPDDESLRPYMEEALRPARPARS</sequence>
<reference evidence="3" key="1">
    <citation type="journal article" date="2019" name="Int. J. Syst. Evol. Microbiol.">
        <title>The Global Catalogue of Microorganisms (GCM) 10K type strain sequencing project: providing services to taxonomists for standard genome sequencing and annotation.</title>
        <authorList>
            <consortium name="The Broad Institute Genomics Platform"/>
            <consortium name="The Broad Institute Genome Sequencing Center for Infectious Disease"/>
            <person name="Wu L."/>
            <person name="Ma J."/>
        </authorList>
    </citation>
    <scope>NUCLEOTIDE SEQUENCE [LARGE SCALE GENOMIC DNA]</scope>
    <source>
        <strain evidence="3">JCM 17810</strain>
    </source>
</reference>
<gene>
    <name evidence="2" type="ORF">GCM10023169_24100</name>
</gene>
<feature type="region of interest" description="Disordered" evidence="1">
    <location>
        <begin position="70"/>
        <end position="100"/>
    </location>
</feature>
<dbReference type="Gene3D" id="1.10.630.10">
    <property type="entry name" value="Cytochrome P450"/>
    <property type="match status" value="1"/>
</dbReference>
<feature type="compositionally biased region" description="Basic and acidic residues" evidence="1">
    <location>
        <begin position="78"/>
        <end position="93"/>
    </location>
</feature>
<comment type="caution">
    <text evidence="2">The sequence shown here is derived from an EMBL/GenBank/DDBJ whole genome shotgun (WGS) entry which is preliminary data.</text>
</comment>
<dbReference type="SUPFAM" id="SSF48264">
    <property type="entry name" value="Cytochrome P450"/>
    <property type="match status" value="1"/>
</dbReference>
<proteinExistence type="predicted"/>
<protein>
    <recommendedName>
        <fullName evidence="4">Cytochrome P450</fullName>
    </recommendedName>
</protein>
<evidence type="ECO:0008006" key="4">
    <source>
        <dbReference type="Google" id="ProtNLM"/>
    </source>
</evidence>
<keyword evidence="3" id="KW-1185">Reference proteome</keyword>
<evidence type="ECO:0000313" key="2">
    <source>
        <dbReference type="EMBL" id="GAA4425900.1"/>
    </source>
</evidence>
<dbReference type="Proteomes" id="UP001500622">
    <property type="component" value="Unassembled WGS sequence"/>
</dbReference>
<organism evidence="2 3">
    <name type="scientific">Georgenia halophila</name>
    <dbReference type="NCBI Taxonomy" id="620889"/>
    <lineage>
        <taxon>Bacteria</taxon>
        <taxon>Bacillati</taxon>
        <taxon>Actinomycetota</taxon>
        <taxon>Actinomycetes</taxon>
        <taxon>Micrococcales</taxon>
        <taxon>Bogoriellaceae</taxon>
        <taxon>Georgenia</taxon>
    </lineage>
</organism>
<name>A0ABP8LAB2_9MICO</name>